<dbReference type="AlphaFoldDB" id="A0AAX4JFY6"/>
<dbReference type="GO" id="GO:0046872">
    <property type="term" value="F:metal ion binding"/>
    <property type="evidence" value="ECO:0007669"/>
    <property type="project" value="UniProtKB-KW"/>
</dbReference>
<dbReference type="InterPro" id="IPR005225">
    <property type="entry name" value="Small_GTP-bd"/>
</dbReference>
<evidence type="ECO:0000313" key="6">
    <source>
        <dbReference type="EMBL" id="WUR04897.1"/>
    </source>
</evidence>
<feature type="binding site" evidence="4">
    <location>
        <position position="47"/>
    </location>
    <ligand>
        <name>Mg(2+)</name>
        <dbReference type="ChEBI" id="CHEBI:18420"/>
    </ligand>
</feature>
<dbReference type="GeneID" id="90542740"/>
<keyword evidence="4" id="KW-0479">Metal-binding</keyword>
<evidence type="ECO:0000256" key="4">
    <source>
        <dbReference type="PIRSR" id="PIRSR606689-2"/>
    </source>
</evidence>
<accession>A0AAX4JFY6</accession>
<keyword evidence="7" id="KW-1185">Reference proteome</keyword>
<reference evidence="6" key="1">
    <citation type="journal article" date="2024" name="BMC Genomics">
        <title>Functional annotation of a divergent genome using sequence and structure-based similarity.</title>
        <authorList>
            <person name="Svedberg D."/>
            <person name="Winiger R.R."/>
            <person name="Berg A."/>
            <person name="Sharma H."/>
            <person name="Tellgren-Roth C."/>
            <person name="Debrunner-Vossbrinck B.A."/>
            <person name="Vossbrinck C.R."/>
            <person name="Barandun J."/>
        </authorList>
    </citation>
    <scope>NUCLEOTIDE SEQUENCE</scope>
    <source>
        <strain evidence="6">Illinois isolate</strain>
    </source>
</reference>
<keyword evidence="2 3" id="KW-0342">GTP-binding</keyword>
<feature type="binding site" evidence="3">
    <location>
        <begin position="23"/>
        <end position="30"/>
    </location>
    <ligand>
        <name>GTP</name>
        <dbReference type="ChEBI" id="CHEBI:37565"/>
    </ligand>
</feature>
<evidence type="ECO:0000313" key="7">
    <source>
        <dbReference type="Proteomes" id="UP001334084"/>
    </source>
</evidence>
<evidence type="ECO:0000256" key="1">
    <source>
        <dbReference type="ARBA" id="ARBA00022741"/>
    </source>
</evidence>
<feature type="binding site" evidence="4">
    <location>
        <position position="30"/>
    </location>
    <ligand>
        <name>Mg(2+)</name>
        <dbReference type="ChEBI" id="CHEBI:18420"/>
    </ligand>
</feature>
<comment type="similarity">
    <text evidence="5">Belongs to the small GTPase superfamily. Arf family.</text>
</comment>
<gene>
    <name evidence="6" type="ORF">VNE69_11066</name>
</gene>
<organism evidence="6 7">
    <name type="scientific">Vairimorpha necatrix</name>
    <dbReference type="NCBI Taxonomy" id="6039"/>
    <lineage>
        <taxon>Eukaryota</taxon>
        <taxon>Fungi</taxon>
        <taxon>Fungi incertae sedis</taxon>
        <taxon>Microsporidia</taxon>
        <taxon>Nosematidae</taxon>
        <taxon>Vairimorpha</taxon>
    </lineage>
</organism>
<dbReference type="KEGG" id="vnx:VNE69_11066"/>
<evidence type="ECO:0000256" key="3">
    <source>
        <dbReference type="PIRSR" id="PIRSR606689-1"/>
    </source>
</evidence>
<dbReference type="GO" id="GO:0003924">
    <property type="term" value="F:GTPase activity"/>
    <property type="evidence" value="ECO:0007669"/>
    <property type="project" value="InterPro"/>
</dbReference>
<name>A0AAX4JFY6_9MICR</name>
<dbReference type="EMBL" id="CP142736">
    <property type="protein sequence ID" value="WUR04897.1"/>
    <property type="molecule type" value="Genomic_DNA"/>
</dbReference>
<dbReference type="SUPFAM" id="SSF52540">
    <property type="entry name" value="P-loop containing nucleoside triphosphate hydrolases"/>
    <property type="match status" value="1"/>
</dbReference>
<dbReference type="InterPro" id="IPR006689">
    <property type="entry name" value="Small_GTPase_ARF/SAR"/>
</dbReference>
<dbReference type="Gene3D" id="3.40.50.300">
    <property type="entry name" value="P-loop containing nucleotide triphosphate hydrolases"/>
    <property type="match status" value="1"/>
</dbReference>
<dbReference type="Proteomes" id="UP001334084">
    <property type="component" value="Chromosome 11"/>
</dbReference>
<dbReference type="NCBIfam" id="TIGR00231">
    <property type="entry name" value="small_GTP"/>
    <property type="match status" value="1"/>
</dbReference>
<dbReference type="InterPro" id="IPR027417">
    <property type="entry name" value="P-loop_NTPase"/>
</dbReference>
<keyword evidence="4" id="KW-0460">Magnesium</keyword>
<dbReference type="PROSITE" id="PS51417">
    <property type="entry name" value="ARF"/>
    <property type="match status" value="1"/>
</dbReference>
<dbReference type="PANTHER" id="PTHR45697">
    <property type="entry name" value="ADP-RIBOSYLATION FACTOR-LIKE PROTEIN 2-RELATED"/>
    <property type="match status" value="1"/>
</dbReference>
<proteinExistence type="inferred from homology"/>
<evidence type="ECO:0000256" key="2">
    <source>
        <dbReference type="ARBA" id="ARBA00023134"/>
    </source>
</evidence>
<evidence type="ECO:0000256" key="5">
    <source>
        <dbReference type="RuleBase" id="RU003925"/>
    </source>
</evidence>
<dbReference type="GO" id="GO:0005525">
    <property type="term" value="F:GTP binding"/>
    <property type="evidence" value="ECO:0007669"/>
    <property type="project" value="UniProtKB-KW"/>
</dbReference>
<feature type="binding site" evidence="3">
    <location>
        <position position="69"/>
    </location>
    <ligand>
        <name>GTP</name>
        <dbReference type="ChEBI" id="CHEBI:37565"/>
    </ligand>
</feature>
<protein>
    <submittedName>
        <fullName evidence="6">ADP-ribosylation factor-like protein 2</fullName>
    </submittedName>
</protein>
<dbReference type="SMART" id="SM00177">
    <property type="entry name" value="ARF"/>
    <property type="match status" value="1"/>
</dbReference>
<sequence>MTFFKLVEKLKKENSHLKLVCVGLDNAGKTTILQNIFNKQTCNIHPTFGYSLYSCTYNDISLLVYDVGGQSIFREYWDNYFEKCDGLIFVYDLTTQDDSCLEKILCTVPDVPVLILGNKRDLIEKAKDVVKYSENVRIYNVSGVEYESLVEPFDWFITKCKDN</sequence>
<dbReference type="SMART" id="SM00178">
    <property type="entry name" value="SAR"/>
    <property type="match status" value="1"/>
</dbReference>
<dbReference type="PRINTS" id="PR00328">
    <property type="entry name" value="SAR1GTPBP"/>
</dbReference>
<dbReference type="RefSeq" id="XP_065331042.1">
    <property type="nucleotide sequence ID" value="XM_065474970.1"/>
</dbReference>
<feature type="binding site" evidence="3">
    <location>
        <begin position="118"/>
        <end position="121"/>
    </location>
    <ligand>
        <name>GTP</name>
        <dbReference type="ChEBI" id="CHEBI:37565"/>
    </ligand>
</feature>
<keyword evidence="1 3" id="KW-0547">Nucleotide-binding</keyword>
<dbReference type="InterPro" id="IPR044612">
    <property type="entry name" value="ARL2/3"/>
</dbReference>
<dbReference type="Pfam" id="PF00025">
    <property type="entry name" value="Arf"/>
    <property type="match status" value="1"/>
</dbReference>